<dbReference type="EMBL" id="CP109011">
    <property type="protein sequence ID" value="WUT47933.1"/>
    <property type="molecule type" value="Genomic_DNA"/>
</dbReference>
<evidence type="ECO:0000313" key="3">
    <source>
        <dbReference type="EMBL" id="WUT47933.1"/>
    </source>
</evidence>
<dbReference type="PANTHER" id="PTHR35525">
    <property type="entry name" value="BLL6575 PROTEIN"/>
    <property type="match status" value="1"/>
</dbReference>
<dbReference type="Pfam" id="PF11706">
    <property type="entry name" value="zf-CGNR"/>
    <property type="match status" value="1"/>
</dbReference>
<feature type="domain" description="Zinc finger CGNR" evidence="2">
    <location>
        <begin position="46"/>
        <end position="88"/>
    </location>
</feature>
<dbReference type="Gene3D" id="1.10.3300.10">
    <property type="entry name" value="Jann2411-like domain"/>
    <property type="match status" value="1"/>
</dbReference>
<dbReference type="InterPro" id="IPR010852">
    <property type="entry name" value="ABATE"/>
</dbReference>
<evidence type="ECO:0000259" key="2">
    <source>
        <dbReference type="Pfam" id="PF11706"/>
    </source>
</evidence>
<evidence type="ECO:0000313" key="4">
    <source>
        <dbReference type="Proteomes" id="UP001432168"/>
    </source>
</evidence>
<dbReference type="InterPro" id="IPR021005">
    <property type="entry name" value="Znf_CGNR"/>
</dbReference>
<feature type="region of interest" description="Disordered" evidence="1">
    <location>
        <begin position="20"/>
        <end position="41"/>
    </location>
</feature>
<dbReference type="Proteomes" id="UP001432168">
    <property type="component" value="Chromosome"/>
</dbReference>
<dbReference type="SUPFAM" id="SSF160904">
    <property type="entry name" value="Jann2411-like"/>
    <property type="match status" value="1"/>
</dbReference>
<name>A0ABZ1X725_9ACTN</name>
<gene>
    <name evidence="3" type="ORF">OG929_38935</name>
</gene>
<protein>
    <submittedName>
        <fullName evidence="3">CGNR zinc finger domain-containing protein</fullName>
    </submittedName>
</protein>
<keyword evidence="4" id="KW-1185">Reference proteome</keyword>
<accession>A0ABZ1X725</accession>
<evidence type="ECO:0000256" key="1">
    <source>
        <dbReference type="SAM" id="MobiDB-lite"/>
    </source>
</evidence>
<dbReference type="InterPro" id="IPR023286">
    <property type="entry name" value="ABATE_dom_sf"/>
</dbReference>
<reference evidence="3" key="1">
    <citation type="submission" date="2022-10" db="EMBL/GenBank/DDBJ databases">
        <title>The complete genomes of actinobacterial strains from the NBC collection.</title>
        <authorList>
            <person name="Joergensen T.S."/>
            <person name="Alvarez Arevalo M."/>
            <person name="Sterndorff E.B."/>
            <person name="Faurdal D."/>
            <person name="Vuksanovic O."/>
            <person name="Mourched A.-S."/>
            <person name="Charusanti P."/>
            <person name="Shaw S."/>
            <person name="Blin K."/>
            <person name="Weber T."/>
        </authorList>
    </citation>
    <scope>NUCLEOTIDE SEQUENCE</scope>
    <source>
        <strain evidence="3">NBC_00686</strain>
    </source>
</reference>
<sequence length="95" mass="10334">MITHRGGRPHLISCRGCPALPAARGRPAPPPGVRRSRSARGPLLERVKECENPSCSLLFLDDSQARHSRWCSMGRCGNRAKITGCRSRGRTASPS</sequence>
<proteinExistence type="predicted"/>
<organism evidence="3 4">
    <name type="scientific">Streptomyces pseudovenezuelae</name>
    <dbReference type="NCBI Taxonomy" id="67350"/>
    <lineage>
        <taxon>Bacteria</taxon>
        <taxon>Bacillati</taxon>
        <taxon>Actinomycetota</taxon>
        <taxon>Actinomycetes</taxon>
        <taxon>Kitasatosporales</taxon>
        <taxon>Streptomycetaceae</taxon>
        <taxon>Streptomyces</taxon>
        <taxon>Streptomyces aurantiacus group</taxon>
    </lineage>
</organism>
<dbReference type="PANTHER" id="PTHR35525:SF3">
    <property type="entry name" value="BLL6575 PROTEIN"/>
    <property type="match status" value="1"/>
</dbReference>